<comment type="caution">
    <text evidence="2">The sequence shown here is derived from an EMBL/GenBank/DDBJ whole genome shotgun (WGS) entry which is preliminary data.</text>
</comment>
<organism evidence="2 3">
    <name type="scientific">Ancylostoma ceylanicum</name>
    <dbReference type="NCBI Taxonomy" id="53326"/>
    <lineage>
        <taxon>Eukaryota</taxon>
        <taxon>Metazoa</taxon>
        <taxon>Ecdysozoa</taxon>
        <taxon>Nematoda</taxon>
        <taxon>Chromadorea</taxon>
        <taxon>Rhabditida</taxon>
        <taxon>Rhabditina</taxon>
        <taxon>Rhabditomorpha</taxon>
        <taxon>Strongyloidea</taxon>
        <taxon>Ancylostomatidae</taxon>
        <taxon>Ancylostomatinae</taxon>
        <taxon>Ancylostoma</taxon>
    </lineage>
</organism>
<feature type="compositionally biased region" description="Basic and acidic residues" evidence="1">
    <location>
        <begin position="20"/>
        <end position="31"/>
    </location>
</feature>
<dbReference type="OrthoDB" id="5898761at2759"/>
<name>A0A016W0M0_9BILA</name>
<keyword evidence="3" id="KW-1185">Reference proteome</keyword>
<evidence type="ECO:0000313" key="3">
    <source>
        <dbReference type="Proteomes" id="UP000024635"/>
    </source>
</evidence>
<reference evidence="3" key="1">
    <citation type="journal article" date="2015" name="Nat. Genet.">
        <title>The genome and transcriptome of the zoonotic hookworm Ancylostoma ceylanicum identify infection-specific gene families.</title>
        <authorList>
            <person name="Schwarz E.M."/>
            <person name="Hu Y."/>
            <person name="Antoshechkin I."/>
            <person name="Miller M.M."/>
            <person name="Sternberg P.W."/>
            <person name="Aroian R.V."/>
        </authorList>
    </citation>
    <scope>NUCLEOTIDE SEQUENCE</scope>
    <source>
        <strain evidence="3">HY135</strain>
    </source>
</reference>
<protein>
    <submittedName>
        <fullName evidence="2">Uncharacterized protein</fullName>
    </submittedName>
</protein>
<evidence type="ECO:0000256" key="1">
    <source>
        <dbReference type="SAM" id="MobiDB-lite"/>
    </source>
</evidence>
<evidence type="ECO:0000313" key="2">
    <source>
        <dbReference type="EMBL" id="EYC33404.1"/>
    </source>
</evidence>
<dbReference type="Proteomes" id="UP000024635">
    <property type="component" value="Unassembled WGS sequence"/>
</dbReference>
<proteinExistence type="predicted"/>
<feature type="compositionally biased region" description="Basic and acidic residues" evidence="1">
    <location>
        <begin position="1"/>
        <end position="10"/>
    </location>
</feature>
<gene>
    <name evidence="2" type="primary">Acey_s0002.g781</name>
    <name evidence="2" type="ORF">Y032_0002g781</name>
</gene>
<feature type="region of interest" description="Disordered" evidence="1">
    <location>
        <begin position="1"/>
        <end position="69"/>
    </location>
</feature>
<feature type="compositionally biased region" description="Basic and acidic residues" evidence="1">
    <location>
        <begin position="57"/>
        <end position="69"/>
    </location>
</feature>
<accession>A0A016W0M0</accession>
<dbReference type="AlphaFoldDB" id="A0A016W0M0"/>
<dbReference type="EMBL" id="JARK01001338">
    <property type="protein sequence ID" value="EYC33404.1"/>
    <property type="molecule type" value="Genomic_DNA"/>
</dbReference>
<sequence>MFTFHKDKTVNGECTTSRARGRERVKQDNHTHLKGTVPPENPNDASCWGPSDSAPWGDRRSGGSPNSRKEFGKISVVNFSLPLDWVVHVESGHGNSSAKFLKYLEIILNYAIHTQASSEGNHESLDGKYVDIVSKFDPIKCSAVLNESKSNQKPLKSKGGETCLAHRKKIVGVCQCPPVPMGECCHRDKRLYVRKVPAKYVKFPVDVTVRFPSISLWLQQRWPQVLRSAESRLKSGIHDDLFKDASIIAE</sequence>